<dbReference type="GO" id="GO:0003677">
    <property type="term" value="F:DNA binding"/>
    <property type="evidence" value="ECO:0007669"/>
    <property type="project" value="UniProtKB-KW"/>
</dbReference>
<gene>
    <name evidence="5" type="ORF">GI584_12040</name>
</gene>
<dbReference type="PANTHER" id="PTHR33154">
    <property type="entry name" value="TRANSCRIPTIONAL REGULATOR, ARSR FAMILY"/>
    <property type="match status" value="1"/>
</dbReference>
<dbReference type="SMART" id="SM00418">
    <property type="entry name" value="HTH_ARSR"/>
    <property type="match status" value="1"/>
</dbReference>
<dbReference type="AlphaFoldDB" id="A0A5Q2TKV0"/>
<keyword evidence="6" id="KW-1185">Reference proteome</keyword>
<keyword evidence="3" id="KW-0804">Transcription</keyword>
<dbReference type="PROSITE" id="PS50987">
    <property type="entry name" value="HTH_ARSR_2"/>
    <property type="match status" value="1"/>
</dbReference>
<reference evidence="5 6" key="1">
    <citation type="submission" date="2019-11" db="EMBL/GenBank/DDBJ databases">
        <title>Gracilibacillus salitolerans sp. nov., a moderate halophile isolated from a saline soil in northwest China.</title>
        <authorList>
            <person name="Gan L."/>
        </authorList>
    </citation>
    <scope>NUCLEOTIDE SEQUENCE [LARGE SCALE GENOMIC DNA]</scope>
    <source>
        <strain evidence="5 6">SCU50</strain>
    </source>
</reference>
<dbReference type="Pfam" id="PF01022">
    <property type="entry name" value="HTH_5"/>
    <property type="match status" value="1"/>
</dbReference>
<dbReference type="InterPro" id="IPR011991">
    <property type="entry name" value="ArsR-like_HTH"/>
</dbReference>
<organism evidence="5 6">
    <name type="scientific">Gracilibacillus salitolerans</name>
    <dbReference type="NCBI Taxonomy" id="2663022"/>
    <lineage>
        <taxon>Bacteria</taxon>
        <taxon>Bacillati</taxon>
        <taxon>Bacillota</taxon>
        <taxon>Bacilli</taxon>
        <taxon>Bacillales</taxon>
        <taxon>Bacillaceae</taxon>
        <taxon>Gracilibacillus</taxon>
    </lineage>
</organism>
<dbReference type="CDD" id="cd00090">
    <property type="entry name" value="HTH_ARSR"/>
    <property type="match status" value="1"/>
</dbReference>
<dbReference type="Proteomes" id="UP000339690">
    <property type="component" value="Chromosome"/>
</dbReference>
<proteinExistence type="predicted"/>
<evidence type="ECO:0000313" key="5">
    <source>
        <dbReference type="EMBL" id="QGH34717.1"/>
    </source>
</evidence>
<feature type="domain" description="HTH arsR-type" evidence="4">
    <location>
        <begin position="253"/>
        <end position="344"/>
    </location>
</feature>
<dbReference type="InterPro" id="IPR051081">
    <property type="entry name" value="HTH_MetalResp_TranReg"/>
</dbReference>
<dbReference type="SUPFAM" id="SSF46785">
    <property type="entry name" value="Winged helix' DNA-binding domain"/>
    <property type="match status" value="1"/>
</dbReference>
<evidence type="ECO:0000313" key="6">
    <source>
        <dbReference type="Proteomes" id="UP000339690"/>
    </source>
</evidence>
<dbReference type="PANTHER" id="PTHR33154:SF38">
    <property type="entry name" value="HTH ARSR-TYPE DOMAIN-CONTAINING PROTEIN"/>
    <property type="match status" value="1"/>
</dbReference>
<evidence type="ECO:0000256" key="3">
    <source>
        <dbReference type="ARBA" id="ARBA00023163"/>
    </source>
</evidence>
<dbReference type="Gene3D" id="1.10.10.10">
    <property type="entry name" value="Winged helix-like DNA-binding domain superfamily/Winged helix DNA-binding domain"/>
    <property type="match status" value="1"/>
</dbReference>
<dbReference type="KEGG" id="grc:GI584_12040"/>
<evidence type="ECO:0000256" key="1">
    <source>
        <dbReference type="ARBA" id="ARBA00023015"/>
    </source>
</evidence>
<keyword evidence="1" id="KW-0805">Transcription regulation</keyword>
<name>A0A5Q2TKV0_9BACI</name>
<dbReference type="NCBIfam" id="NF033788">
    <property type="entry name" value="HTH_metalloreg"/>
    <property type="match status" value="1"/>
</dbReference>
<dbReference type="GO" id="GO:0003700">
    <property type="term" value="F:DNA-binding transcription factor activity"/>
    <property type="evidence" value="ECO:0007669"/>
    <property type="project" value="InterPro"/>
</dbReference>
<keyword evidence="2" id="KW-0238">DNA-binding</keyword>
<dbReference type="PRINTS" id="PR00778">
    <property type="entry name" value="HTHARSR"/>
</dbReference>
<sequence length="344" mass="40404">MEKLHGNFYADRSPVYELFILMLQVSDYKDPEKDTYHKPEIEKMNQWIAEQRKSLPEHILDELNVFFHPDSFFGLSMTQVVYQFNKYGDIEESLEFLKSADAKKMIYFFFNTGHNSLENESIIDNPSEVHKHIKNSTLTLPEKSKLFYLYFDPEETKERFVNLIQHCYEQLYKPIKNQLETIHTQGLENIKRLSGQQLKEIIRFDSHSDEKLPETIVIFPSYYHQDNSVFSYASNADIAISIVGMQMIEDKMEGTNTEEKVIELARALSDSKRITIIRELNKAPYYGFELAQRLNLSSPTISHHMNILFRLGLVTTSKYENKIYYEVSKEKLKQSLAEMTDLLT</sequence>
<protein>
    <submittedName>
        <fullName evidence="5">Metalloregulator ArsR/SmtB family transcription factor</fullName>
    </submittedName>
</protein>
<dbReference type="InterPro" id="IPR036390">
    <property type="entry name" value="WH_DNA-bd_sf"/>
</dbReference>
<accession>A0A5Q2TKV0</accession>
<dbReference type="RefSeq" id="WP_153791386.1">
    <property type="nucleotide sequence ID" value="NZ_CP045915.1"/>
</dbReference>
<dbReference type="InterPro" id="IPR036388">
    <property type="entry name" value="WH-like_DNA-bd_sf"/>
</dbReference>
<evidence type="ECO:0000259" key="4">
    <source>
        <dbReference type="PROSITE" id="PS50987"/>
    </source>
</evidence>
<dbReference type="InterPro" id="IPR001845">
    <property type="entry name" value="HTH_ArsR_DNA-bd_dom"/>
</dbReference>
<dbReference type="EMBL" id="CP045915">
    <property type="protein sequence ID" value="QGH34717.1"/>
    <property type="molecule type" value="Genomic_DNA"/>
</dbReference>
<evidence type="ECO:0000256" key="2">
    <source>
        <dbReference type="ARBA" id="ARBA00023125"/>
    </source>
</evidence>